<sequence length="552" mass="61665">MAQPPYSRTAQPAWQVPSIRLHNELKPQERAQLEAIRTEEMLTSHLTLLSTRQNSLRNNETKVRLEKVVTLLKPMAQAADLLAQGVCLPSQTLWGALGLIVDLLSSRVETLDMVLQTFNTLLSALPRTETFGPALEQSPYLKLAISEAYEAYTTLSSRSLKIFGRNSGKFAWFSTFLWMRDRKLIQNSIQNLEALVRRANQEAGHVLQASRTDEIRETLRKTEELLSLVSLKNGGAQNQYKAGGTRFICPARNPSFVGRNARLGEMHTSLCPPGHGKKPDGQPPRSVVLCGLGGVGKSQLAVEYMHRYRTSFQACFWVTCDSAVKAAEGFSEIGRDLGLDGSGVSQVVSNVKEWLQGTTETWLLVLDNVESPADIRDFWPSFGNGSVLVTTQDSSWLSQEYISKGFRLDTLMLDEAVDLVTKLFERNSRKILPDDALTLAKETGGLPLAIRQIASYMLAESLTTEKFLKLYHNHRSSKRVDEWDESTTPWYSHTLATFLNVAFAKLSPGALLILSVISFLDVDEIQEDLFWDWDGSIEHDAEAENPFDGPIQ</sequence>
<evidence type="ECO:0000313" key="3">
    <source>
        <dbReference type="Proteomes" id="UP001174936"/>
    </source>
</evidence>
<dbReference type="EMBL" id="JAULSV010000006">
    <property type="protein sequence ID" value="KAK0641783.1"/>
    <property type="molecule type" value="Genomic_DNA"/>
</dbReference>
<feature type="domain" description="NB-ARC" evidence="1">
    <location>
        <begin position="286"/>
        <end position="423"/>
    </location>
</feature>
<dbReference type="AlphaFoldDB" id="A0AA40CLF0"/>
<protein>
    <submittedName>
        <fullName evidence="2">P-loop containing nucleoside triphosphate hydrolase protein</fullName>
    </submittedName>
</protein>
<dbReference type="PANTHER" id="PTHR35205:SF1">
    <property type="entry name" value="ZU5 DOMAIN-CONTAINING PROTEIN"/>
    <property type="match status" value="1"/>
</dbReference>
<dbReference type="InterPro" id="IPR027417">
    <property type="entry name" value="P-loop_NTPase"/>
</dbReference>
<proteinExistence type="predicted"/>
<dbReference type="GO" id="GO:0016787">
    <property type="term" value="F:hydrolase activity"/>
    <property type="evidence" value="ECO:0007669"/>
    <property type="project" value="UniProtKB-KW"/>
</dbReference>
<keyword evidence="3" id="KW-1185">Reference proteome</keyword>
<organism evidence="2 3">
    <name type="scientific">Cercophora newfieldiana</name>
    <dbReference type="NCBI Taxonomy" id="92897"/>
    <lineage>
        <taxon>Eukaryota</taxon>
        <taxon>Fungi</taxon>
        <taxon>Dikarya</taxon>
        <taxon>Ascomycota</taxon>
        <taxon>Pezizomycotina</taxon>
        <taxon>Sordariomycetes</taxon>
        <taxon>Sordariomycetidae</taxon>
        <taxon>Sordariales</taxon>
        <taxon>Lasiosphaeriaceae</taxon>
        <taxon>Cercophora</taxon>
    </lineage>
</organism>
<name>A0AA40CLF0_9PEZI</name>
<dbReference type="PRINTS" id="PR00364">
    <property type="entry name" value="DISEASERSIST"/>
</dbReference>
<dbReference type="Gene3D" id="3.40.50.300">
    <property type="entry name" value="P-loop containing nucleotide triphosphate hydrolases"/>
    <property type="match status" value="1"/>
</dbReference>
<evidence type="ECO:0000313" key="2">
    <source>
        <dbReference type="EMBL" id="KAK0641783.1"/>
    </source>
</evidence>
<reference evidence="2" key="1">
    <citation type="submission" date="2023-06" db="EMBL/GenBank/DDBJ databases">
        <title>Genome-scale phylogeny and comparative genomics of the fungal order Sordariales.</title>
        <authorList>
            <consortium name="Lawrence Berkeley National Laboratory"/>
            <person name="Hensen N."/>
            <person name="Bonometti L."/>
            <person name="Westerberg I."/>
            <person name="Brannstrom I.O."/>
            <person name="Guillou S."/>
            <person name="Cros-Aarteil S."/>
            <person name="Calhoun S."/>
            <person name="Haridas S."/>
            <person name="Kuo A."/>
            <person name="Mondo S."/>
            <person name="Pangilinan J."/>
            <person name="Riley R."/>
            <person name="Labutti K."/>
            <person name="Andreopoulos B."/>
            <person name="Lipzen A."/>
            <person name="Chen C."/>
            <person name="Yanf M."/>
            <person name="Daum C."/>
            <person name="Ng V."/>
            <person name="Clum A."/>
            <person name="Steindorff A."/>
            <person name="Ohm R."/>
            <person name="Martin F."/>
            <person name="Silar P."/>
            <person name="Natvig D."/>
            <person name="Lalanne C."/>
            <person name="Gautier V."/>
            <person name="Ament-Velasquez S.L."/>
            <person name="Kruys A."/>
            <person name="Hutchinson M.I."/>
            <person name="Powell A.J."/>
            <person name="Barry K."/>
            <person name="Miller A.N."/>
            <person name="Grigoriev I.V."/>
            <person name="Debuchy R."/>
            <person name="Gladieux P."/>
            <person name="Thoren M.H."/>
            <person name="Johannesson H."/>
        </authorList>
    </citation>
    <scope>NUCLEOTIDE SEQUENCE</scope>
    <source>
        <strain evidence="2">SMH2532-1</strain>
    </source>
</reference>
<dbReference type="SUPFAM" id="SSF52540">
    <property type="entry name" value="P-loop containing nucleoside triphosphate hydrolases"/>
    <property type="match status" value="1"/>
</dbReference>
<dbReference type="GO" id="GO:0043531">
    <property type="term" value="F:ADP binding"/>
    <property type="evidence" value="ECO:0007669"/>
    <property type="project" value="InterPro"/>
</dbReference>
<keyword evidence="2" id="KW-0378">Hydrolase</keyword>
<dbReference type="Proteomes" id="UP001174936">
    <property type="component" value="Unassembled WGS sequence"/>
</dbReference>
<dbReference type="PANTHER" id="PTHR35205">
    <property type="entry name" value="NB-ARC AND TPR DOMAIN PROTEIN"/>
    <property type="match status" value="1"/>
</dbReference>
<gene>
    <name evidence="2" type="ORF">B0T16DRAFT_516266</name>
</gene>
<comment type="caution">
    <text evidence="2">The sequence shown here is derived from an EMBL/GenBank/DDBJ whole genome shotgun (WGS) entry which is preliminary data.</text>
</comment>
<evidence type="ECO:0000259" key="1">
    <source>
        <dbReference type="Pfam" id="PF00931"/>
    </source>
</evidence>
<dbReference type="InterPro" id="IPR002182">
    <property type="entry name" value="NB-ARC"/>
</dbReference>
<accession>A0AA40CLF0</accession>
<dbReference type="Pfam" id="PF00931">
    <property type="entry name" value="NB-ARC"/>
    <property type="match status" value="1"/>
</dbReference>